<feature type="region of interest" description="Disordered" evidence="1">
    <location>
        <begin position="324"/>
        <end position="356"/>
    </location>
</feature>
<organism evidence="2 3">
    <name type="scientific">Rhamnella rubrinervis</name>
    <dbReference type="NCBI Taxonomy" id="2594499"/>
    <lineage>
        <taxon>Eukaryota</taxon>
        <taxon>Viridiplantae</taxon>
        <taxon>Streptophyta</taxon>
        <taxon>Embryophyta</taxon>
        <taxon>Tracheophyta</taxon>
        <taxon>Spermatophyta</taxon>
        <taxon>Magnoliopsida</taxon>
        <taxon>eudicotyledons</taxon>
        <taxon>Gunneridae</taxon>
        <taxon>Pentapetalae</taxon>
        <taxon>rosids</taxon>
        <taxon>fabids</taxon>
        <taxon>Rosales</taxon>
        <taxon>Rhamnaceae</taxon>
        <taxon>rhamnoid group</taxon>
        <taxon>Rhamneae</taxon>
        <taxon>Rhamnella</taxon>
    </lineage>
</organism>
<proteinExistence type="predicted"/>
<dbReference type="AlphaFoldDB" id="A0A8K0DZK9"/>
<dbReference type="Proteomes" id="UP000796880">
    <property type="component" value="Unassembled WGS sequence"/>
</dbReference>
<reference evidence="2" key="1">
    <citation type="submission" date="2020-03" db="EMBL/GenBank/DDBJ databases">
        <title>A high-quality chromosome-level genome assembly of a woody plant with both climbing and erect habits, Rhamnella rubrinervis.</title>
        <authorList>
            <person name="Lu Z."/>
            <person name="Yang Y."/>
            <person name="Zhu X."/>
            <person name="Sun Y."/>
        </authorList>
    </citation>
    <scope>NUCLEOTIDE SEQUENCE</scope>
    <source>
        <strain evidence="2">BYM</strain>
        <tissue evidence="2">Leaf</tissue>
    </source>
</reference>
<evidence type="ECO:0000313" key="2">
    <source>
        <dbReference type="EMBL" id="KAF3436864.1"/>
    </source>
</evidence>
<accession>A0A8K0DZK9</accession>
<gene>
    <name evidence="2" type="ORF">FNV43_RR19617</name>
</gene>
<feature type="compositionally biased region" description="Basic and acidic residues" evidence="1">
    <location>
        <begin position="347"/>
        <end position="356"/>
    </location>
</feature>
<evidence type="ECO:0000313" key="3">
    <source>
        <dbReference type="Proteomes" id="UP000796880"/>
    </source>
</evidence>
<comment type="caution">
    <text evidence="2">The sequence shown here is derived from an EMBL/GenBank/DDBJ whole genome shotgun (WGS) entry which is preliminary data.</text>
</comment>
<sequence>MAYLRRAIRFGVSHPAVVNHPASGDHPASREPSGRFHGYQQLFHLLVRAELSVRGYLGRYIPPPARLGHHDQYGHGRNGEEKLCGGWPRGPLRSKTLNEEYRMREFIKGSVLQGLNRIYTWWIEDRAEDSVVEVGLNLKWWPIHASFSQPGNPKTFSDQVTAAIEFHLEEIKKRQSCNGIIHGATICLQVTISRDDQHRIVSRKAEKSSQQLLQERYEDGDREVGLLGAPSGKFEYYVQYSKPDSHNQYPIKPTGWDLNKPRQHDRSVVRHTEQRDRTAKTFRPSVTEGDLKGSICGSKPEEKKRVICEAVEDGTVDLFAETSRDKNDVTDVKQVEDGTYDSMAEMSKAKDDDELL</sequence>
<keyword evidence="3" id="KW-1185">Reference proteome</keyword>
<evidence type="ECO:0000256" key="1">
    <source>
        <dbReference type="SAM" id="MobiDB-lite"/>
    </source>
</evidence>
<protein>
    <submittedName>
        <fullName evidence="2">Uncharacterized protein</fullName>
    </submittedName>
</protein>
<dbReference type="OrthoDB" id="1752371at2759"/>
<name>A0A8K0DZK9_9ROSA</name>
<dbReference type="EMBL" id="VOIH02000009">
    <property type="protein sequence ID" value="KAF3436864.1"/>
    <property type="molecule type" value="Genomic_DNA"/>
</dbReference>
<feature type="compositionally biased region" description="Basic and acidic residues" evidence="1">
    <location>
        <begin position="324"/>
        <end position="336"/>
    </location>
</feature>